<dbReference type="OrthoDB" id="56189at2157"/>
<dbReference type="AlphaFoldDB" id="B1L6S9"/>
<dbReference type="GeneID" id="6094689"/>
<dbReference type="InterPro" id="IPR007561">
    <property type="entry name" value="Cell_div_SepF/SepF-rel"/>
</dbReference>
<reference evidence="1 2" key="1">
    <citation type="journal article" date="2008" name="Proc. Natl. Acad. Sci. U.S.A.">
        <title>A korarchaeal genome reveals new insights into the evolution of the Archaea.</title>
        <authorList>
            <person name="Elkins J.G."/>
            <person name="Podar M."/>
            <person name="Graham D.E."/>
            <person name="Makarova K.S."/>
            <person name="Wolf Y."/>
            <person name="Randau L."/>
            <person name="Hedlund B.P."/>
            <person name="Brochier-Armanet C."/>
            <person name="Kunin V."/>
            <person name="Anderson I."/>
            <person name="Lapidus A."/>
            <person name="Goltsman E."/>
            <person name="Barry K."/>
            <person name="Koonin E.V."/>
            <person name="Hugenholtz P."/>
            <person name="Kyrpides N."/>
            <person name="Wanner G."/>
            <person name="Richardson P."/>
            <person name="Keller M."/>
            <person name="Stetter K.O."/>
        </authorList>
    </citation>
    <scope>NUCLEOTIDE SEQUENCE [LARGE SCALE GENOMIC DNA]</scope>
    <source>
        <strain evidence="2">OPF8</strain>
    </source>
</reference>
<sequence length="130" mass="15262">MGFFRKIFGGKHEEEEYYEEGEEEGFEEEPLDVEPARPRFLSEKAITVKPMNLRSAEDVEQILNEINEGNIVLLRYDDLASEGEEKLKFMVQKLKERILEMGGDLVMIRDRGYPPILIVPRFIEIWRSPD</sequence>
<dbReference type="EnsemblBacteria" id="ACB08158">
    <property type="protein sequence ID" value="ACB08158"/>
    <property type="gene ID" value="Kcr_1412"/>
</dbReference>
<evidence type="ECO:0008006" key="3">
    <source>
        <dbReference type="Google" id="ProtNLM"/>
    </source>
</evidence>
<dbReference type="InterPro" id="IPR038594">
    <property type="entry name" value="SepF-like_sf"/>
</dbReference>
<dbReference type="HOGENOM" id="CLU_1933240_0_0_2"/>
<dbReference type="Pfam" id="PF04472">
    <property type="entry name" value="SepF"/>
    <property type="match status" value="1"/>
</dbReference>
<protein>
    <recommendedName>
        <fullName evidence="3">Cell division protein SepF</fullName>
    </recommendedName>
</protein>
<keyword evidence="2" id="KW-1185">Reference proteome</keyword>
<dbReference type="KEGG" id="kcr:Kcr_1412"/>
<evidence type="ECO:0000313" key="1">
    <source>
        <dbReference type="EMBL" id="ACB08158.1"/>
    </source>
</evidence>
<accession>B1L6S9</accession>
<dbReference type="InParanoid" id="B1L6S9"/>
<dbReference type="eggNOG" id="arCOG02263">
    <property type="taxonomic scope" value="Archaea"/>
</dbReference>
<name>B1L6S9_KORCO</name>
<evidence type="ECO:0000313" key="2">
    <source>
        <dbReference type="Proteomes" id="UP000001686"/>
    </source>
</evidence>
<dbReference type="Gene3D" id="3.30.110.150">
    <property type="entry name" value="SepF-like protein"/>
    <property type="match status" value="1"/>
</dbReference>
<proteinExistence type="predicted"/>
<dbReference type="RefSeq" id="WP_012310055.1">
    <property type="nucleotide sequence ID" value="NC_010482.1"/>
</dbReference>
<organism evidence="1 2">
    <name type="scientific">Korarchaeum cryptofilum (strain OPF8)</name>
    <dbReference type="NCBI Taxonomy" id="374847"/>
    <lineage>
        <taxon>Archaea</taxon>
        <taxon>Thermoproteota</taxon>
        <taxon>Candidatus Korarchaeia</taxon>
        <taxon>Candidatus Korarchaeales</taxon>
        <taxon>Candidatus Korarchaeaceae</taxon>
        <taxon>Candidatus Korarchaeum</taxon>
    </lineage>
</organism>
<dbReference type="Proteomes" id="UP000001686">
    <property type="component" value="Chromosome"/>
</dbReference>
<dbReference type="EMBL" id="CP000968">
    <property type="protein sequence ID" value="ACB08158.1"/>
    <property type="molecule type" value="Genomic_DNA"/>
</dbReference>
<dbReference type="STRING" id="374847.Kcr_1412"/>
<gene>
    <name evidence="1" type="ordered locus">Kcr_1412</name>
</gene>